<dbReference type="KEGG" id="oai:OLEAN_C03660"/>
<dbReference type="NCBIfam" id="TIGR02532">
    <property type="entry name" value="IV_pilin_GFxxxE"/>
    <property type="match status" value="1"/>
</dbReference>
<keyword evidence="1" id="KW-1133">Transmembrane helix</keyword>
<protein>
    <submittedName>
        <fullName evidence="2">Type II secretory pathway, pseudopilin PulG</fullName>
    </submittedName>
</protein>
<feature type="transmembrane region" description="Helical" evidence="1">
    <location>
        <begin position="12"/>
        <end position="30"/>
    </location>
</feature>
<proteinExistence type="predicted"/>
<dbReference type="STRING" id="698738.OLEAN_C03660"/>
<dbReference type="OrthoDB" id="5654254at2"/>
<dbReference type="Pfam" id="PF07963">
    <property type="entry name" value="N_methyl"/>
    <property type="match status" value="1"/>
</dbReference>
<evidence type="ECO:0000256" key="1">
    <source>
        <dbReference type="SAM" id="Phobius"/>
    </source>
</evidence>
<reference evidence="2 3" key="1">
    <citation type="journal article" date="2013" name="Nat. Commun.">
        <title>Genome sequence and functional genomic analysis of the oil-degrading bacterium Oleispira antarctica.</title>
        <authorList>
            <person name="Kube M."/>
            <person name="Chernikova T.N."/>
            <person name="Al-Ramahi Y."/>
            <person name="Beloqui A."/>
            <person name="Lopez-Cortez N."/>
            <person name="Guazzaroni M.E."/>
            <person name="Heipieper H.J."/>
            <person name="Klages S."/>
            <person name="Kotsyurbenko O.R."/>
            <person name="Langer I."/>
            <person name="Nechitaylo T.Y."/>
            <person name="Lunsdorf H."/>
            <person name="Fernandez M."/>
            <person name="Juarez S."/>
            <person name="Ciordia S."/>
            <person name="Singer A."/>
            <person name="Kagan O."/>
            <person name="Egorova O."/>
            <person name="Petit P.A."/>
            <person name="Stogios P."/>
            <person name="Kim Y."/>
            <person name="Tchigvintsev A."/>
            <person name="Flick R."/>
            <person name="Denaro R."/>
            <person name="Genovese M."/>
            <person name="Albar J.P."/>
            <person name="Reva O.N."/>
            <person name="Martinez-Gomariz M."/>
            <person name="Tran H."/>
            <person name="Ferrer M."/>
            <person name="Savchenko A."/>
            <person name="Yakunin A.F."/>
            <person name="Yakimov M.M."/>
            <person name="Golyshina O.V."/>
            <person name="Reinhardt R."/>
            <person name="Golyshin P.N."/>
        </authorList>
    </citation>
    <scope>NUCLEOTIDE SEQUENCE [LARGE SCALE GENOMIC DNA]</scope>
</reference>
<dbReference type="HOGENOM" id="CLU_098637_3_2_6"/>
<sequence length="158" mass="15769">MRNINKQAGFTLIELIMVIVILGVLSAFALPRFADLGSEARAASISGLTGSLKAASNIAHAQSLAKGSAHNAVADLEGTDVTMIGFYPTADADGIDAAAQVDVTNDYTVSSAGGSALSDARTYQIAGAATPAACQVTYTAATAITGTASTVVAIITGC</sequence>
<keyword evidence="1" id="KW-0472">Membrane</keyword>
<dbReference type="EMBL" id="FO203512">
    <property type="protein sequence ID" value="CCK74542.1"/>
    <property type="molecule type" value="Genomic_DNA"/>
</dbReference>
<dbReference type="Gene3D" id="3.30.700.10">
    <property type="entry name" value="Glycoprotein, Type 4 Pilin"/>
    <property type="match status" value="1"/>
</dbReference>
<dbReference type="SUPFAM" id="SSF54523">
    <property type="entry name" value="Pili subunits"/>
    <property type="match status" value="1"/>
</dbReference>
<evidence type="ECO:0000313" key="2">
    <source>
        <dbReference type="EMBL" id="CCK74542.1"/>
    </source>
</evidence>
<dbReference type="Proteomes" id="UP000032749">
    <property type="component" value="Chromosome"/>
</dbReference>
<gene>
    <name evidence="2" type="primary">pulG</name>
    <name evidence="2" type="ORF">OLEAN_C03660</name>
</gene>
<keyword evidence="1" id="KW-0812">Transmembrane</keyword>
<keyword evidence="3" id="KW-1185">Reference proteome</keyword>
<evidence type="ECO:0000313" key="3">
    <source>
        <dbReference type="Proteomes" id="UP000032749"/>
    </source>
</evidence>
<dbReference type="InterPro" id="IPR012902">
    <property type="entry name" value="N_methyl_site"/>
</dbReference>
<organism evidence="2 3">
    <name type="scientific">Oleispira antarctica RB-8</name>
    <dbReference type="NCBI Taxonomy" id="698738"/>
    <lineage>
        <taxon>Bacteria</taxon>
        <taxon>Pseudomonadati</taxon>
        <taxon>Pseudomonadota</taxon>
        <taxon>Gammaproteobacteria</taxon>
        <taxon>Oceanospirillales</taxon>
        <taxon>Oceanospirillaceae</taxon>
        <taxon>Oleispira</taxon>
    </lineage>
</organism>
<dbReference type="InterPro" id="IPR045584">
    <property type="entry name" value="Pilin-like"/>
</dbReference>
<accession>R4YJV7</accession>
<dbReference type="AlphaFoldDB" id="R4YJV7"/>
<name>R4YJV7_OLEAN</name>
<dbReference type="PROSITE" id="PS00409">
    <property type="entry name" value="PROKAR_NTER_METHYL"/>
    <property type="match status" value="1"/>
</dbReference>